<evidence type="ECO:0000313" key="10">
    <source>
        <dbReference type="Proteomes" id="UP000887013"/>
    </source>
</evidence>
<dbReference type="GO" id="GO:0005667">
    <property type="term" value="C:transcription regulator complex"/>
    <property type="evidence" value="ECO:0007669"/>
    <property type="project" value="InterPro"/>
</dbReference>
<dbReference type="PROSITE" id="PS50112">
    <property type="entry name" value="PAS"/>
    <property type="match status" value="2"/>
</dbReference>
<dbReference type="GO" id="GO:0005634">
    <property type="term" value="C:nucleus"/>
    <property type="evidence" value="ECO:0007669"/>
    <property type="project" value="UniProtKB-SubCell"/>
</dbReference>
<dbReference type="InterPro" id="IPR050933">
    <property type="entry name" value="Circadian_TF"/>
</dbReference>
<feature type="non-terminal residue" evidence="9">
    <location>
        <position position="1"/>
    </location>
</feature>
<dbReference type="PROSITE" id="PS50888">
    <property type="entry name" value="BHLH"/>
    <property type="match status" value="1"/>
</dbReference>
<dbReference type="Pfam" id="PF00989">
    <property type="entry name" value="PAS"/>
    <property type="match status" value="1"/>
</dbReference>
<evidence type="ECO:0000259" key="8">
    <source>
        <dbReference type="PROSITE" id="PS50888"/>
    </source>
</evidence>
<sequence length="894" mass="101013">KVVRLQRNQAEKQRRDRLNGYIADLASLVPMVKNSTKPVDKVSVLRLAAAHMRINASCLNPKNFKSKFQSLPASVISSLEIIEKSVGGFIVVSTFSGIIVFCSKSVEDFLGYQNIDFMGQSIYHYVHNKEVAFFEKKINAVISRYKKGNSKKVSKIIKLHLQKRPLPRSGDVSYQKMSFKISVHSNESLEGQGKVVASPLKGKKISKHKDFGTSAVILMFIEPVKTSPKINLPNLLIHQDIYFTIHGLQGEIMYADHRISTITGYMPRDVLGTSAYHYIFETDVPIALFAQNAMFTSCDGMGLITYRLKTFNSKYIYLQSKGQIVFKDSSTEISHFICYNRWLSNEEGAQELKKFQERFSPQSMAGGLTDVMEDKSACNILCLDSSNKTPSTSFSESSSPSLLNPLMQSSNNCYSVNSLNDSVSPLPYSLIHTSSDDCEGNISDMNFNSINNTSGLSFNEQQPVKDEKFWANNSDEINHSEFITHANINDYEKIEKMEICSYDESSNHIGNKHFIEHENSIVSPPINPLEKNQDINLAHCPRGFIRDNLNSYSSSHFNIKTKNSNHMFQKDVAFPSSIPNVKQKRQNSYTNMQLMDTYNVHNSIQTNEISSSVKPADCHSFEGITSEQNSIYSTMYPASMNCFKMPETVSQKNTVASNDLPNLSSLNLPSMKESFTSHSYYHHNNEPVETPNIDFIHQHNGSSHLNISGNGACNISSYKKCYTCDDFSSNGDIYDGNLYNNNISNHSMFEYQELNSPKDNTLKYPENNMLVKENYTDFSQNFSVQSSANDKWDLLNNWSYSKKKSSSVTTFNSKNAIQRKNTNSQCPSEVLINKDNLHQKPVNQSSSVNSFANQESNFDASVNQDLYNELDMFFENLPVSTQNEYSFEAQSTQL</sequence>
<keyword evidence="3" id="KW-0805">Transcription regulation</keyword>
<evidence type="ECO:0000256" key="4">
    <source>
        <dbReference type="ARBA" id="ARBA00023125"/>
    </source>
</evidence>
<proteinExistence type="predicted"/>
<dbReference type="InterPro" id="IPR036638">
    <property type="entry name" value="HLH_DNA-bd_sf"/>
</dbReference>
<evidence type="ECO:0000256" key="6">
    <source>
        <dbReference type="ARBA" id="ARBA00023242"/>
    </source>
</evidence>
<dbReference type="GO" id="GO:0003700">
    <property type="term" value="F:DNA-binding transcription factor activity"/>
    <property type="evidence" value="ECO:0007669"/>
    <property type="project" value="InterPro"/>
</dbReference>
<evidence type="ECO:0000256" key="1">
    <source>
        <dbReference type="ARBA" id="ARBA00004123"/>
    </source>
</evidence>
<dbReference type="Proteomes" id="UP000887013">
    <property type="component" value="Unassembled WGS sequence"/>
</dbReference>
<dbReference type="GO" id="GO:0046983">
    <property type="term" value="F:protein dimerization activity"/>
    <property type="evidence" value="ECO:0007669"/>
    <property type="project" value="InterPro"/>
</dbReference>
<dbReference type="Pfam" id="PF14598">
    <property type="entry name" value="PAS_11"/>
    <property type="match status" value="1"/>
</dbReference>
<keyword evidence="4" id="KW-0238">DNA-binding</keyword>
<dbReference type="SUPFAM" id="SSF55785">
    <property type="entry name" value="PYP-like sensor domain (PAS domain)"/>
    <property type="match status" value="2"/>
</dbReference>
<organism evidence="9 10">
    <name type="scientific">Nephila pilipes</name>
    <name type="common">Giant wood spider</name>
    <name type="synonym">Nephila maculata</name>
    <dbReference type="NCBI Taxonomy" id="299642"/>
    <lineage>
        <taxon>Eukaryota</taxon>
        <taxon>Metazoa</taxon>
        <taxon>Ecdysozoa</taxon>
        <taxon>Arthropoda</taxon>
        <taxon>Chelicerata</taxon>
        <taxon>Arachnida</taxon>
        <taxon>Araneae</taxon>
        <taxon>Araneomorphae</taxon>
        <taxon>Entelegynae</taxon>
        <taxon>Araneoidea</taxon>
        <taxon>Nephilidae</taxon>
        <taxon>Nephila</taxon>
    </lineage>
</organism>
<dbReference type="Pfam" id="PF00010">
    <property type="entry name" value="HLH"/>
    <property type="match status" value="1"/>
</dbReference>
<dbReference type="GO" id="GO:0003677">
    <property type="term" value="F:DNA binding"/>
    <property type="evidence" value="ECO:0007669"/>
    <property type="project" value="UniProtKB-KW"/>
</dbReference>
<dbReference type="GO" id="GO:0005737">
    <property type="term" value="C:cytoplasm"/>
    <property type="evidence" value="ECO:0007669"/>
    <property type="project" value="InterPro"/>
</dbReference>
<reference evidence="9" key="1">
    <citation type="submission" date="2020-08" db="EMBL/GenBank/DDBJ databases">
        <title>Multicomponent nature underlies the extraordinary mechanical properties of spider dragline silk.</title>
        <authorList>
            <person name="Kono N."/>
            <person name="Nakamura H."/>
            <person name="Mori M."/>
            <person name="Yoshida Y."/>
            <person name="Ohtoshi R."/>
            <person name="Malay A.D."/>
            <person name="Moran D.A.P."/>
            <person name="Tomita M."/>
            <person name="Numata K."/>
            <person name="Arakawa K."/>
        </authorList>
    </citation>
    <scope>NUCLEOTIDE SEQUENCE</scope>
</reference>
<feature type="domain" description="PAS" evidence="7">
    <location>
        <begin position="80"/>
        <end position="145"/>
    </location>
</feature>
<dbReference type="AlphaFoldDB" id="A0A8X6PN18"/>
<evidence type="ECO:0000256" key="2">
    <source>
        <dbReference type="ARBA" id="ARBA00022737"/>
    </source>
</evidence>
<dbReference type="SMART" id="SM00353">
    <property type="entry name" value="HLH"/>
    <property type="match status" value="1"/>
</dbReference>
<evidence type="ECO:0000259" key="7">
    <source>
        <dbReference type="PROSITE" id="PS50112"/>
    </source>
</evidence>
<dbReference type="OrthoDB" id="7788762at2759"/>
<comment type="subcellular location">
    <subcellularLocation>
        <location evidence="1">Nucleus</location>
    </subcellularLocation>
</comment>
<evidence type="ECO:0000256" key="5">
    <source>
        <dbReference type="ARBA" id="ARBA00023163"/>
    </source>
</evidence>
<dbReference type="SMART" id="SM00091">
    <property type="entry name" value="PAS"/>
    <property type="match status" value="2"/>
</dbReference>
<feature type="domain" description="BHLH" evidence="8">
    <location>
        <begin position="2"/>
        <end position="55"/>
    </location>
</feature>
<keyword evidence="9" id="KW-0675">Receptor</keyword>
<dbReference type="InterPro" id="IPR011598">
    <property type="entry name" value="bHLH_dom"/>
</dbReference>
<feature type="domain" description="PAS" evidence="7">
    <location>
        <begin position="249"/>
        <end position="283"/>
    </location>
</feature>
<evidence type="ECO:0000313" key="9">
    <source>
        <dbReference type="EMBL" id="GFT79456.1"/>
    </source>
</evidence>
<evidence type="ECO:0000256" key="3">
    <source>
        <dbReference type="ARBA" id="ARBA00023015"/>
    </source>
</evidence>
<dbReference type="CDD" id="cd00130">
    <property type="entry name" value="PAS"/>
    <property type="match status" value="1"/>
</dbReference>
<dbReference type="PANTHER" id="PTHR23042">
    <property type="entry name" value="CIRCADIAN PROTEIN CLOCK/ARNT/BMAL/PAS"/>
    <property type="match status" value="1"/>
</dbReference>
<name>A0A8X6PN18_NEPPI</name>
<dbReference type="InterPro" id="IPR001067">
    <property type="entry name" value="Nuc_translocat"/>
</dbReference>
<dbReference type="Gene3D" id="3.30.450.20">
    <property type="entry name" value="PAS domain"/>
    <property type="match status" value="2"/>
</dbReference>
<dbReference type="InterPro" id="IPR013767">
    <property type="entry name" value="PAS_fold"/>
</dbReference>
<dbReference type="CDD" id="cd11391">
    <property type="entry name" value="bHLH_PAS"/>
    <property type="match status" value="1"/>
</dbReference>
<gene>
    <name evidence="9" type="primary">ARNTL</name>
    <name evidence="9" type="ORF">NPIL_695691</name>
</gene>
<protein>
    <submittedName>
        <fullName evidence="9">Aryl hydrocarbon receptor nuclear translocator-like protein 1</fullName>
    </submittedName>
</protein>
<dbReference type="InterPro" id="IPR000014">
    <property type="entry name" value="PAS"/>
</dbReference>
<dbReference type="SUPFAM" id="SSF47459">
    <property type="entry name" value="HLH, helix-loop-helix DNA-binding domain"/>
    <property type="match status" value="1"/>
</dbReference>
<comment type="caution">
    <text evidence="9">The sequence shown here is derived from an EMBL/GenBank/DDBJ whole genome shotgun (WGS) entry which is preliminary data.</text>
</comment>
<accession>A0A8X6PN18</accession>
<keyword evidence="6" id="KW-0539">Nucleus</keyword>
<keyword evidence="10" id="KW-1185">Reference proteome</keyword>
<dbReference type="InterPro" id="IPR035965">
    <property type="entry name" value="PAS-like_dom_sf"/>
</dbReference>
<keyword evidence="2" id="KW-0677">Repeat</keyword>
<dbReference type="Gene3D" id="4.10.280.10">
    <property type="entry name" value="Helix-loop-helix DNA-binding domain"/>
    <property type="match status" value="1"/>
</dbReference>
<dbReference type="GO" id="GO:0045944">
    <property type="term" value="P:positive regulation of transcription by RNA polymerase II"/>
    <property type="evidence" value="ECO:0007669"/>
    <property type="project" value="UniProtKB-ARBA"/>
</dbReference>
<dbReference type="EMBL" id="BMAW01071737">
    <property type="protein sequence ID" value="GFT79456.1"/>
    <property type="molecule type" value="Genomic_DNA"/>
</dbReference>
<keyword evidence="5" id="KW-0804">Transcription</keyword>
<dbReference type="PRINTS" id="PR00785">
    <property type="entry name" value="NCTRNSLOCATR"/>
</dbReference>